<dbReference type="AlphaFoldDB" id="A0AAP0BRG7"/>
<accession>A0AAP0BRG7</accession>
<sequence>MSLQKLHEGSALAVVPGVSAFQPTTVIHSPHPQLDDTYLEPFLLEDSNNFDKASPKFTVSIHEASTRTIWEFDPGGLNNETKFSLDVVSQQQISESSMFTNEEPFATPIFIFDLGGCVDEEGIEGCGIPE</sequence>
<organism evidence="1 2">
    <name type="scientific">Platanthera zijinensis</name>
    <dbReference type="NCBI Taxonomy" id="2320716"/>
    <lineage>
        <taxon>Eukaryota</taxon>
        <taxon>Viridiplantae</taxon>
        <taxon>Streptophyta</taxon>
        <taxon>Embryophyta</taxon>
        <taxon>Tracheophyta</taxon>
        <taxon>Spermatophyta</taxon>
        <taxon>Magnoliopsida</taxon>
        <taxon>Liliopsida</taxon>
        <taxon>Asparagales</taxon>
        <taxon>Orchidaceae</taxon>
        <taxon>Orchidoideae</taxon>
        <taxon>Orchideae</taxon>
        <taxon>Orchidinae</taxon>
        <taxon>Platanthera</taxon>
    </lineage>
</organism>
<comment type="caution">
    <text evidence="1">The sequence shown here is derived from an EMBL/GenBank/DDBJ whole genome shotgun (WGS) entry which is preliminary data.</text>
</comment>
<gene>
    <name evidence="1" type="ORF">KSP39_PZI007172</name>
</gene>
<proteinExistence type="predicted"/>
<reference evidence="1 2" key="1">
    <citation type="journal article" date="2022" name="Nat. Plants">
        <title>Genomes of leafy and leafless Platanthera orchids illuminate the evolution of mycoheterotrophy.</title>
        <authorList>
            <person name="Li M.H."/>
            <person name="Liu K.W."/>
            <person name="Li Z."/>
            <person name="Lu H.C."/>
            <person name="Ye Q.L."/>
            <person name="Zhang D."/>
            <person name="Wang J.Y."/>
            <person name="Li Y.F."/>
            <person name="Zhong Z.M."/>
            <person name="Liu X."/>
            <person name="Yu X."/>
            <person name="Liu D.K."/>
            <person name="Tu X.D."/>
            <person name="Liu B."/>
            <person name="Hao Y."/>
            <person name="Liao X.Y."/>
            <person name="Jiang Y.T."/>
            <person name="Sun W.H."/>
            <person name="Chen J."/>
            <person name="Chen Y.Q."/>
            <person name="Ai Y."/>
            <person name="Zhai J.W."/>
            <person name="Wu S.S."/>
            <person name="Zhou Z."/>
            <person name="Hsiao Y.Y."/>
            <person name="Wu W.L."/>
            <person name="Chen Y.Y."/>
            <person name="Lin Y.F."/>
            <person name="Hsu J.L."/>
            <person name="Li C.Y."/>
            <person name="Wang Z.W."/>
            <person name="Zhao X."/>
            <person name="Zhong W.Y."/>
            <person name="Ma X.K."/>
            <person name="Ma L."/>
            <person name="Huang J."/>
            <person name="Chen G.Z."/>
            <person name="Huang M.Z."/>
            <person name="Huang L."/>
            <person name="Peng D.H."/>
            <person name="Luo Y.B."/>
            <person name="Zou S.Q."/>
            <person name="Chen S.P."/>
            <person name="Lan S."/>
            <person name="Tsai W.C."/>
            <person name="Van de Peer Y."/>
            <person name="Liu Z.J."/>
        </authorList>
    </citation>
    <scope>NUCLEOTIDE SEQUENCE [LARGE SCALE GENOMIC DNA]</scope>
    <source>
        <strain evidence="1">Lor287</strain>
    </source>
</reference>
<keyword evidence="2" id="KW-1185">Reference proteome</keyword>
<name>A0AAP0BRG7_9ASPA</name>
<evidence type="ECO:0000313" key="2">
    <source>
        <dbReference type="Proteomes" id="UP001418222"/>
    </source>
</evidence>
<evidence type="ECO:0000313" key="1">
    <source>
        <dbReference type="EMBL" id="KAK8947120.1"/>
    </source>
</evidence>
<dbReference type="Proteomes" id="UP001418222">
    <property type="component" value="Unassembled WGS sequence"/>
</dbReference>
<protein>
    <submittedName>
        <fullName evidence="1">Uncharacterized protein</fullName>
    </submittedName>
</protein>
<dbReference type="EMBL" id="JBBWWQ010000005">
    <property type="protein sequence ID" value="KAK8947120.1"/>
    <property type="molecule type" value="Genomic_DNA"/>
</dbReference>